<feature type="transmembrane region" description="Helical" evidence="1">
    <location>
        <begin position="329"/>
        <end position="348"/>
    </location>
</feature>
<feature type="transmembrane region" description="Helical" evidence="1">
    <location>
        <begin position="389"/>
        <end position="406"/>
    </location>
</feature>
<comment type="caution">
    <text evidence="2">The sequence shown here is derived from an EMBL/GenBank/DDBJ whole genome shotgun (WGS) entry which is preliminary data.</text>
</comment>
<dbReference type="Proteomes" id="UP000012128">
    <property type="component" value="Unassembled WGS sequence"/>
</dbReference>
<feature type="transmembrane region" description="Helical" evidence="1">
    <location>
        <begin position="6"/>
        <end position="39"/>
    </location>
</feature>
<accession>M6GNR4</accession>
<feature type="transmembrane region" description="Helical" evidence="1">
    <location>
        <begin position="60"/>
        <end position="78"/>
    </location>
</feature>
<feature type="transmembrane region" description="Helical" evidence="1">
    <location>
        <begin position="235"/>
        <end position="256"/>
    </location>
</feature>
<feature type="transmembrane region" description="Helical" evidence="1">
    <location>
        <begin position="355"/>
        <end position="374"/>
    </location>
</feature>
<protein>
    <submittedName>
        <fullName evidence="2">Putative membrane protein</fullName>
    </submittedName>
</protein>
<organism evidence="2 3">
    <name type="scientific">Leptospira interrogans str. 2006001854</name>
    <dbReference type="NCBI Taxonomy" id="1001590"/>
    <lineage>
        <taxon>Bacteria</taxon>
        <taxon>Pseudomonadati</taxon>
        <taxon>Spirochaetota</taxon>
        <taxon>Spirochaetia</taxon>
        <taxon>Leptospirales</taxon>
        <taxon>Leptospiraceae</taxon>
        <taxon>Leptospira</taxon>
    </lineage>
</organism>
<feature type="transmembrane region" description="Helical" evidence="1">
    <location>
        <begin position="145"/>
        <end position="162"/>
    </location>
</feature>
<name>M6GNR4_LEPIR</name>
<reference evidence="2 3" key="1">
    <citation type="submission" date="2013-01" db="EMBL/GenBank/DDBJ databases">
        <authorList>
            <person name="Harkins D.M."/>
            <person name="Durkin A.S."/>
            <person name="Brinkac L.M."/>
            <person name="Haft D.H."/>
            <person name="Selengut J.D."/>
            <person name="Sanka R."/>
            <person name="DePew J."/>
            <person name="Purushe J."/>
            <person name="Hospenthal D.R."/>
            <person name="Murray C.K."/>
            <person name="Pimentel G."/>
            <person name="Wasfy M."/>
            <person name="Parker T."/>
            <person name="Miller R.S."/>
            <person name="Vinetz J.M."/>
            <person name="Sutton G.G."/>
            <person name="Nierman W.C."/>
            <person name="Fouts D.E."/>
        </authorList>
    </citation>
    <scope>NUCLEOTIDE SEQUENCE [LARGE SCALE GENOMIC DNA]</scope>
    <source>
        <strain evidence="2 3">2006001854</strain>
    </source>
</reference>
<feature type="transmembrane region" description="Helical" evidence="1">
    <location>
        <begin position="263"/>
        <end position="283"/>
    </location>
</feature>
<dbReference type="EMBL" id="AFLW02000192">
    <property type="protein sequence ID" value="EMM80541.1"/>
    <property type="molecule type" value="Genomic_DNA"/>
</dbReference>
<feature type="transmembrane region" description="Helical" evidence="1">
    <location>
        <begin position="197"/>
        <end position="215"/>
    </location>
</feature>
<keyword evidence="1" id="KW-0812">Transmembrane</keyword>
<proteinExistence type="predicted"/>
<dbReference type="AlphaFoldDB" id="M6GNR4"/>
<evidence type="ECO:0000313" key="2">
    <source>
        <dbReference type="EMBL" id="EMM80541.1"/>
    </source>
</evidence>
<keyword evidence="1" id="KW-0472">Membrane</keyword>
<evidence type="ECO:0000313" key="3">
    <source>
        <dbReference type="Proteomes" id="UP000012128"/>
    </source>
</evidence>
<gene>
    <name evidence="2" type="ORF">LEP1GSC037_2164</name>
</gene>
<evidence type="ECO:0000256" key="1">
    <source>
        <dbReference type="SAM" id="Phobius"/>
    </source>
</evidence>
<sequence length="445" mass="52580">MFFFLIPIFCYPIFLIVFSFFQTTSYSFFIIILSVVVLISFQISKLFEIEIFDSNPISKTLFIFAILTLGFAVYFFHLRTSIEPLGMWDAWAMWSPKTKYFVTQFLLGKKIELQLTKWPHPDYPLGFPLFASALGILWKTWTPWIQIIASMYFYFLGFYLLIRIKAPFWSSVFSLLIYCTFYKWMMLSSDLCADLPLSVYFGLIFYILFGSKEIYNLRFNTQRTVFGFLLGTISFWKNEGLILSAVLFFILIIRSFKILQKDFYQKAAFFAVGFIIALSFILFQKMNSASPFPEDFIRNESPISSLFQLIENLTKLDRWKTVMNEMIRFHLKTVFGFYILAFIYCLCYGNKEVRLGIAVLTFIYFVYDLLFIITNVDLNWHLVTAYERIHLHLFLPFLICLSVASLEQKKNKNLICIFKKIKIFIKHFFPISKRSNKKQSDAKAF</sequence>
<keyword evidence="1" id="KW-1133">Transmembrane helix</keyword>